<dbReference type="Gene3D" id="3.40.50.150">
    <property type="entry name" value="Vaccinia Virus protein VP39"/>
    <property type="match status" value="1"/>
</dbReference>
<keyword evidence="1" id="KW-0489">Methyltransferase</keyword>
<name>A0A0S4LFV2_9BACT</name>
<dbReference type="RefSeq" id="WP_218055373.1">
    <property type="nucleotide sequence ID" value="NZ_CZQA01000009.1"/>
</dbReference>
<dbReference type="AlphaFoldDB" id="A0A0S4LFV2"/>
<dbReference type="InterPro" id="IPR008884">
    <property type="entry name" value="TylF_MeTrfase"/>
</dbReference>
<dbReference type="PANTHER" id="PTHR40036">
    <property type="entry name" value="MACROCIN O-METHYLTRANSFERASE"/>
    <property type="match status" value="1"/>
</dbReference>
<evidence type="ECO:0000313" key="1">
    <source>
        <dbReference type="EMBL" id="CUS36389.1"/>
    </source>
</evidence>
<dbReference type="PANTHER" id="PTHR40036:SF1">
    <property type="entry name" value="MACROCIN O-METHYLTRANSFERASE"/>
    <property type="match status" value="1"/>
</dbReference>
<dbReference type="Pfam" id="PF05711">
    <property type="entry name" value="TylF"/>
    <property type="match status" value="1"/>
</dbReference>
<sequence length="257" mass="28721">MLGKLVAPLHALVEQWNANRRHSAGHETCPALQYRQQGDDETVQFVQPYTMTSPERIRALCSAVRYIEQTGLEGAVVECGVWRGGSMMAVARTLMNSGGLARELYLFDTFEGMTEPGPLDISLKGDIAETLLKQSARTEEDMVWCYAPMGRVVESLALTKYPESHIHCVPGPVEQTLTVSPPQHIALLRLDTDWYASTKHELDVLFPKLCPGGVLIIDDYGHWKGARRAVDEYLHEHQIKMPLHAIDYTGRIGVKPL</sequence>
<dbReference type="Proteomes" id="UP000199032">
    <property type="component" value="Unassembled WGS sequence"/>
</dbReference>
<dbReference type="GO" id="GO:0008168">
    <property type="term" value="F:methyltransferase activity"/>
    <property type="evidence" value="ECO:0007669"/>
    <property type="project" value="UniProtKB-KW"/>
</dbReference>
<gene>
    <name evidence="1" type="ORF">COMA1_30031</name>
</gene>
<dbReference type="GO" id="GO:0032259">
    <property type="term" value="P:methylation"/>
    <property type="evidence" value="ECO:0007669"/>
    <property type="project" value="UniProtKB-KW"/>
</dbReference>
<protein>
    <submittedName>
        <fullName evidence="1">Macrocin-O-methyltransferase</fullName>
    </submittedName>
</protein>
<dbReference type="InterPro" id="IPR029063">
    <property type="entry name" value="SAM-dependent_MTases_sf"/>
</dbReference>
<keyword evidence="2" id="KW-1185">Reference proteome</keyword>
<reference evidence="1 2" key="1">
    <citation type="submission" date="2015-10" db="EMBL/GenBank/DDBJ databases">
        <authorList>
            <person name="Gilbert D.G."/>
        </authorList>
    </citation>
    <scope>NUCLEOTIDE SEQUENCE [LARGE SCALE GENOMIC DNA]</scope>
    <source>
        <strain evidence="1">COMA1</strain>
    </source>
</reference>
<dbReference type="EMBL" id="CZQA01000009">
    <property type="protein sequence ID" value="CUS36389.1"/>
    <property type="molecule type" value="Genomic_DNA"/>
</dbReference>
<dbReference type="SUPFAM" id="SSF53335">
    <property type="entry name" value="S-adenosyl-L-methionine-dependent methyltransferases"/>
    <property type="match status" value="1"/>
</dbReference>
<keyword evidence="1" id="KW-0808">Transferase</keyword>
<evidence type="ECO:0000313" key="2">
    <source>
        <dbReference type="Proteomes" id="UP000199032"/>
    </source>
</evidence>
<accession>A0A0S4LFV2</accession>
<dbReference type="STRING" id="1742972.COMA1_30031"/>
<organism evidence="1 2">
    <name type="scientific">Candidatus Nitrospira nitrosa</name>
    <dbReference type="NCBI Taxonomy" id="1742972"/>
    <lineage>
        <taxon>Bacteria</taxon>
        <taxon>Pseudomonadati</taxon>
        <taxon>Nitrospirota</taxon>
        <taxon>Nitrospiria</taxon>
        <taxon>Nitrospirales</taxon>
        <taxon>Nitrospiraceae</taxon>
        <taxon>Nitrospira</taxon>
    </lineage>
</organism>
<proteinExistence type="predicted"/>